<dbReference type="Proteomes" id="UP000068210">
    <property type="component" value="Plasmid pAcX50f"/>
</dbReference>
<proteinExistence type="predicted"/>
<accession>A0A0C4WM40</accession>
<dbReference type="HOGENOM" id="CLU_151234_0_0_6"/>
<dbReference type="EMBL" id="CP010421">
    <property type="protein sequence ID" value="AJE23878.1"/>
    <property type="molecule type" value="Genomic_DNA"/>
</dbReference>
<gene>
    <name evidence="1" type="ORF">Achr_f1840</name>
</gene>
<dbReference type="KEGG" id="acx:Achr_f1840"/>
<dbReference type="RefSeq" id="WP_040107415.1">
    <property type="nucleotide sequence ID" value="NZ_CP010421.1"/>
</dbReference>
<geneLocation type="plasmid" evidence="1 2">
    <name>pAcX50f</name>
</geneLocation>
<evidence type="ECO:0000313" key="1">
    <source>
        <dbReference type="EMBL" id="AJE23878.1"/>
    </source>
</evidence>
<protein>
    <submittedName>
        <fullName evidence="1">Uncharacterized protein</fullName>
    </submittedName>
</protein>
<dbReference type="AlphaFoldDB" id="A0A0C4WM40"/>
<keyword evidence="1" id="KW-0614">Plasmid</keyword>
<reference evidence="1 2" key="1">
    <citation type="journal article" date="2015" name="PLoS ONE">
        <title>Azotobacter Genomes: The Genome of Azotobacter chroococcum NCIMB 8003 (ATCC 4412).</title>
        <authorList>
            <person name="Robson R.L."/>
            <person name="Jones R."/>
            <person name="Robson R.M."/>
            <person name="Schwartz A."/>
            <person name="Richardson T.H."/>
        </authorList>
    </citation>
    <scope>NUCLEOTIDE SEQUENCE [LARGE SCALE GENOMIC DNA]</scope>
    <source>
        <strain evidence="1 2">NCIMB 8003</strain>
        <plasmid evidence="2">Plasmid pAcX50f</plasmid>
    </source>
</reference>
<evidence type="ECO:0000313" key="2">
    <source>
        <dbReference type="Proteomes" id="UP000068210"/>
    </source>
</evidence>
<name>A0A0C4WM40_9GAMM</name>
<keyword evidence="2" id="KW-1185">Reference proteome</keyword>
<organism evidence="1 2">
    <name type="scientific">Azotobacter chroococcum NCIMB 8003</name>
    <dbReference type="NCBI Taxonomy" id="1328314"/>
    <lineage>
        <taxon>Bacteria</taxon>
        <taxon>Pseudomonadati</taxon>
        <taxon>Pseudomonadota</taxon>
        <taxon>Gammaproteobacteria</taxon>
        <taxon>Pseudomonadales</taxon>
        <taxon>Pseudomonadaceae</taxon>
        <taxon>Azotobacter</taxon>
    </lineage>
</organism>
<sequence length="131" mass="13809">MVIVNLTQHPASPEQLAAGVYDLAGEELALLKGLLTFDEIPSKEEIEAMAADLAELAMLGAAPGDDDGNVIPTAAMIGGAPFLMGALERALTACAVRPLYAFSRRESVEEVQPDGSVRKTAVFLHQGFVEV</sequence>